<dbReference type="InterPro" id="IPR001920">
    <property type="entry name" value="Asp/Glu_race"/>
</dbReference>
<protein>
    <submittedName>
        <fullName evidence="1">Aspartate/glutamate racemase family protein</fullName>
    </submittedName>
</protein>
<accession>A0A7M2YBA1</accession>
<dbReference type="SUPFAM" id="SSF53681">
    <property type="entry name" value="Aspartate/glutamate racemase"/>
    <property type="match status" value="2"/>
</dbReference>
<dbReference type="AlphaFoldDB" id="A0A7M2YBA1"/>
<gene>
    <name evidence="1" type="ORF">Q73A0000_12495</name>
</gene>
<reference evidence="1 2" key="1">
    <citation type="submission" date="2019-05" db="EMBL/GenBank/DDBJ databases">
        <title>Chryseobacterium sp. isolated from King George Island, maritime Antarctica.</title>
        <authorList>
            <person name="Peng X."/>
        </authorList>
    </citation>
    <scope>NUCLEOTIDE SEQUENCE [LARGE SCALE GENOMIC DNA]</scope>
    <source>
        <strain evidence="1 2">7-3A</strain>
    </source>
</reference>
<dbReference type="GO" id="GO:0047661">
    <property type="term" value="F:amino-acid racemase activity"/>
    <property type="evidence" value="ECO:0007669"/>
    <property type="project" value="InterPro"/>
</dbReference>
<name>A0A7M2YBA1_9FLAO</name>
<dbReference type="Proteomes" id="UP000594195">
    <property type="component" value="Chromosome"/>
</dbReference>
<dbReference type="KEGG" id="kfa:Q73A0000_12495"/>
<dbReference type="InterPro" id="IPR015942">
    <property type="entry name" value="Asp/Glu/hydantoin_racemase"/>
</dbReference>
<dbReference type="Gene3D" id="3.40.50.1860">
    <property type="match status" value="2"/>
</dbReference>
<evidence type="ECO:0000313" key="2">
    <source>
        <dbReference type="Proteomes" id="UP000594195"/>
    </source>
</evidence>
<sequence length="220" mass="25475">MKSQLPSRGILGLGSNSTQYYLQRIHQKYKERNQEFSTCPLILYQIDFQEINPYLPAQFSILKPTLKNYLNQISQLGISKLLIPNITLHETLDQIESPLEICHAVDLATKYLLESGISKITLFGTLHTMNSDYLKRKISAKNIEIVLPEEEDQQAIDYFRKQVYNGKATTFQIDQFQKLIKKYGEKNTVLIACTELSMFAFKNEKHCVDMAELQIEDFLK</sequence>
<evidence type="ECO:0000313" key="1">
    <source>
        <dbReference type="EMBL" id="QOW11119.1"/>
    </source>
</evidence>
<dbReference type="Pfam" id="PF01177">
    <property type="entry name" value="Asp_Glu_race"/>
    <property type="match status" value="1"/>
</dbReference>
<keyword evidence="2" id="KW-1185">Reference proteome</keyword>
<dbReference type="EMBL" id="CP040442">
    <property type="protein sequence ID" value="QOW11119.1"/>
    <property type="molecule type" value="Genomic_DNA"/>
</dbReference>
<dbReference type="RefSeq" id="WP_193811285.1">
    <property type="nucleotide sequence ID" value="NZ_CP040442.1"/>
</dbReference>
<organism evidence="1 2">
    <name type="scientific">Kaistella flava</name>
    <name type="common">ex Peng et al. 2021</name>
    <dbReference type="NCBI Taxonomy" id="2038776"/>
    <lineage>
        <taxon>Bacteria</taxon>
        <taxon>Pseudomonadati</taxon>
        <taxon>Bacteroidota</taxon>
        <taxon>Flavobacteriia</taxon>
        <taxon>Flavobacteriales</taxon>
        <taxon>Weeksellaceae</taxon>
        <taxon>Chryseobacterium group</taxon>
        <taxon>Kaistella</taxon>
    </lineage>
</organism>
<proteinExistence type="predicted"/>